<accession>A0A1G2B1C6</accession>
<comment type="caution">
    <text evidence="1">The sequence shown here is derived from an EMBL/GenBank/DDBJ whole genome shotgun (WGS) entry which is preliminary data.</text>
</comment>
<protein>
    <submittedName>
        <fullName evidence="1">Uncharacterized protein</fullName>
    </submittedName>
</protein>
<reference evidence="1 2" key="1">
    <citation type="journal article" date="2016" name="Nat. Commun.">
        <title>Thousands of microbial genomes shed light on interconnected biogeochemical processes in an aquifer system.</title>
        <authorList>
            <person name="Anantharaman K."/>
            <person name="Brown C.T."/>
            <person name="Hug L.A."/>
            <person name="Sharon I."/>
            <person name="Castelle C.J."/>
            <person name="Probst A.J."/>
            <person name="Thomas B.C."/>
            <person name="Singh A."/>
            <person name="Wilkins M.J."/>
            <person name="Karaoz U."/>
            <person name="Brodie E.L."/>
            <person name="Williams K.H."/>
            <person name="Hubbard S.S."/>
            <person name="Banfield J.F."/>
        </authorList>
    </citation>
    <scope>NUCLEOTIDE SEQUENCE [LARGE SCALE GENOMIC DNA]</scope>
</reference>
<dbReference type="STRING" id="1798542.A3F54_03700"/>
<sequence>MKKNSFDFFMGYFAPIKAVQFMCTNKVRISTADIATLKGLEGKLTVQCKKETVNFEGSRACLQSEGFRLVEEARLLPSVGVHNTGGTNVRFPTITTVVIVKNGLFTVFVEKANIKIIGPRGTPRMCISLVIKEDQTDVYFDDPKIDRVIIPLKGDCKAENFSAEEILALQKGEDMQFPFELELFLC</sequence>
<proteinExistence type="predicted"/>
<evidence type="ECO:0000313" key="1">
    <source>
        <dbReference type="EMBL" id="OGY82000.1"/>
    </source>
</evidence>
<dbReference type="Proteomes" id="UP000176952">
    <property type="component" value="Unassembled WGS sequence"/>
</dbReference>
<dbReference type="EMBL" id="MHKD01000040">
    <property type="protein sequence ID" value="OGY82000.1"/>
    <property type="molecule type" value="Genomic_DNA"/>
</dbReference>
<organism evidence="1 2">
    <name type="scientific">Candidatus Kerfeldbacteria bacterium RIFCSPHIGHO2_12_FULL_48_17</name>
    <dbReference type="NCBI Taxonomy" id="1798542"/>
    <lineage>
        <taxon>Bacteria</taxon>
        <taxon>Candidatus Kerfeldiibacteriota</taxon>
    </lineage>
</organism>
<dbReference type="AlphaFoldDB" id="A0A1G2B1C6"/>
<name>A0A1G2B1C6_9BACT</name>
<evidence type="ECO:0000313" key="2">
    <source>
        <dbReference type="Proteomes" id="UP000176952"/>
    </source>
</evidence>
<gene>
    <name evidence="1" type="ORF">A3F54_03700</name>
</gene>